<evidence type="ECO:0000313" key="4">
    <source>
        <dbReference type="RefSeq" id="XP_026288431.1"/>
    </source>
</evidence>
<dbReference type="Proteomes" id="UP000504606">
    <property type="component" value="Unplaced"/>
</dbReference>
<name>A0A6J1TCB4_FRAOC</name>
<dbReference type="RefSeq" id="XP_052130494.1">
    <property type="nucleotide sequence ID" value="XM_052274534.1"/>
</dbReference>
<evidence type="ECO:0000313" key="5">
    <source>
        <dbReference type="RefSeq" id="XP_052130494.1"/>
    </source>
</evidence>
<feature type="transmembrane region" description="Helical" evidence="2">
    <location>
        <begin position="83"/>
        <end position="106"/>
    </location>
</feature>
<proteinExistence type="predicted"/>
<dbReference type="OrthoDB" id="8193677at2759"/>
<accession>A0A6J1TCB4</accession>
<dbReference type="RefSeq" id="XP_026288431.1">
    <property type="nucleotide sequence ID" value="XM_026432646.2"/>
</dbReference>
<keyword evidence="2" id="KW-0812">Transmembrane</keyword>
<reference evidence="4 5" key="1">
    <citation type="submission" date="2025-04" db="UniProtKB">
        <authorList>
            <consortium name="RefSeq"/>
        </authorList>
    </citation>
    <scope>IDENTIFICATION</scope>
    <source>
        <tissue evidence="4 5">Whole organism</tissue>
    </source>
</reference>
<dbReference type="AlphaFoldDB" id="A0A6J1TCB4"/>
<dbReference type="GeneID" id="113213538"/>
<organism evidence="3 4">
    <name type="scientific">Frankliniella occidentalis</name>
    <name type="common">Western flower thrips</name>
    <name type="synonym">Euthrips occidentalis</name>
    <dbReference type="NCBI Taxonomy" id="133901"/>
    <lineage>
        <taxon>Eukaryota</taxon>
        <taxon>Metazoa</taxon>
        <taxon>Ecdysozoa</taxon>
        <taxon>Arthropoda</taxon>
        <taxon>Hexapoda</taxon>
        <taxon>Insecta</taxon>
        <taxon>Pterygota</taxon>
        <taxon>Neoptera</taxon>
        <taxon>Paraneoptera</taxon>
        <taxon>Thysanoptera</taxon>
        <taxon>Terebrantia</taxon>
        <taxon>Thripoidea</taxon>
        <taxon>Thripidae</taxon>
        <taxon>Frankliniella</taxon>
    </lineage>
</organism>
<keyword evidence="2" id="KW-0472">Membrane</keyword>
<feature type="compositionally biased region" description="Basic residues" evidence="1">
    <location>
        <begin position="220"/>
        <end position="229"/>
    </location>
</feature>
<keyword evidence="3" id="KW-1185">Reference proteome</keyword>
<protein>
    <submittedName>
        <fullName evidence="4 5">Uncharacterized protein LOC113213538</fullName>
    </submittedName>
</protein>
<dbReference type="KEGG" id="foc:113213538"/>
<evidence type="ECO:0000313" key="6">
    <source>
        <dbReference type="RefSeq" id="XP_052130531.1"/>
    </source>
</evidence>
<evidence type="ECO:0000313" key="3">
    <source>
        <dbReference type="Proteomes" id="UP000504606"/>
    </source>
</evidence>
<evidence type="ECO:0000256" key="1">
    <source>
        <dbReference type="SAM" id="MobiDB-lite"/>
    </source>
</evidence>
<feature type="region of interest" description="Disordered" evidence="1">
    <location>
        <begin position="1"/>
        <end position="21"/>
    </location>
</feature>
<keyword evidence="2" id="KW-1133">Transmembrane helix</keyword>
<sequence length="260" mass="28480">MAGPARDGLQGGAPGRGRPWCKARLSKPRRTLNAILRTSRRLGVAVEDLGRLRGAQALLQDATAAAASRGRRRSPRKVHDPDFLAAGILFALMIAVLAGVMAAMLVSEHAADLHANKSVVGAGALRDAVLHTRRGSDAAANVVAVDALEDEDDDSGGRILASAAEEDGPRDDAGVDEAVPAYLLELLQNHRNRQHLEEDFGYHDDYRERYDGFDTPPPFRQRHKRANKKPQREVRASDLEISEEEAFSTRVFVTTPRRQR</sequence>
<dbReference type="RefSeq" id="XP_052130531.1">
    <property type="nucleotide sequence ID" value="XM_052274571.1"/>
</dbReference>
<evidence type="ECO:0000256" key="2">
    <source>
        <dbReference type="SAM" id="Phobius"/>
    </source>
</evidence>
<gene>
    <name evidence="4 5 6" type="primary">LOC113213538</name>
</gene>
<feature type="region of interest" description="Disordered" evidence="1">
    <location>
        <begin position="208"/>
        <end position="237"/>
    </location>
</feature>